<dbReference type="PANTHER" id="PTHR42765">
    <property type="entry name" value="SOLEUCYL-TRNA SYNTHETASE"/>
    <property type="match status" value="1"/>
</dbReference>
<sequence>MFNNGNFKQTLLMPQTDFPMKANLSKKEIEIEYFWDNINLYKKNLEKNKKNNLFILHDGPPYTNGDIHIGHALNKILKDFILRFKTMQGFYSPFIPGWDNHGLPIEIAVLKKENKKKIEDKNIFLLKCKKFALDFVEKQKKSFKRLGIMADWDNPYLTLNKSFISDQVRIFGKIVKKNLIFKDLKNIYWSPFLNSVLAESEIEYKKCSSISIFFTFKIISKNIFENAKILVWTTTPWTLPANVAVCVHPKKKYYLFSTSNNDKYIVGAKTLEKIKKKIDEWKGIKIIKDFEGSFLVNTIYENNYFCNSKKGEIISDEFVSEEEGTGLVHIATGHGEDDFLVGKKNNLPILSSVDKKGCMTEISGKYQGIFYQKANQLIVEDLKKQNIILKSEIINHSYPHDDRIKKPVISIVIPQWFLNIKKIRNNLLDKIKQIEWIPNWGLIKMVNMIKDRKDWVISRQRTWGVPIPIFYTEDKNPILDSNLIDHIANLFEKHGSSIWFEWDSQKLLPPNYKHPKSPNNIFIKEQDIIDVWFDSGTSYSIFQKFSSKFISSDICLEGSDQYRGWFNSSLITSVAAFDQIPYKKIITHGFVLDGLGQKMSKSLNNVINPLNIIEKKGSDILRLWVASINYNIDVKLDLTILRQIEEKYRKIRNILRFMLGNLNNFDPKKNYVILEKRTTFHQIFILEFYEIVLKVIYLYEKHNFEKIINLLYLFINNKMSSFYLDFSKDILYIEKENNKERRIIQSNIYDILKNLLKILTPIIPHTTSEAYKYFFCLNKKEDIYLESFPKKKEIDILFNNKKFNEIKKSYKLFFQLRDLILKELECARNNKIINKSLSAKIILELPEKYIKILNDLKITKIFNQLLIISQLEIKESKELKIKIVKALGSECPRCWNIIEKKEKNELCKRCILSIKKNKL</sequence>
<feature type="domain" description="Aminoacyl-tRNA synthetase class Ia" evidence="11">
    <location>
        <begin position="33"/>
        <end position="637"/>
    </location>
</feature>
<dbReference type="CDD" id="cd00818">
    <property type="entry name" value="IleRS_core"/>
    <property type="match status" value="1"/>
</dbReference>
<evidence type="ECO:0000256" key="4">
    <source>
        <dbReference type="ARBA" id="ARBA00022741"/>
    </source>
</evidence>
<dbReference type="PANTHER" id="PTHR42765:SF1">
    <property type="entry name" value="ISOLEUCINE--TRNA LIGASE, MITOCHONDRIAL"/>
    <property type="match status" value="1"/>
</dbReference>
<dbReference type="Pfam" id="PF06827">
    <property type="entry name" value="zf-FPG_IleRS"/>
    <property type="match status" value="1"/>
</dbReference>
<evidence type="ECO:0000256" key="6">
    <source>
        <dbReference type="ARBA" id="ARBA00022917"/>
    </source>
</evidence>
<feature type="binding site" evidence="10">
    <location>
        <position position="891"/>
    </location>
    <ligand>
        <name>Zn(2+)</name>
        <dbReference type="ChEBI" id="CHEBI:29105"/>
    </ligand>
</feature>
<comment type="similarity">
    <text evidence="1 10">Belongs to the class-I aminoacyl-tRNA synthetase family. IleS type 1 subfamily.</text>
</comment>
<gene>
    <name evidence="10 14" type="primary">ileS</name>
    <name evidence="14" type="ORF">O7R10_00380</name>
</gene>
<comment type="subcellular location">
    <subcellularLocation>
        <location evidence="10">Cytoplasm</location>
    </subcellularLocation>
</comment>
<dbReference type="InterPro" id="IPR001412">
    <property type="entry name" value="aa-tRNA-synth_I_CS"/>
</dbReference>
<dbReference type="HAMAP" id="MF_02002">
    <property type="entry name" value="Ile_tRNA_synth_type1"/>
    <property type="match status" value="1"/>
</dbReference>
<feature type="binding site" evidence="10">
    <location>
        <position position="910"/>
    </location>
    <ligand>
        <name>Zn(2+)</name>
        <dbReference type="ChEBI" id="CHEBI:29105"/>
    </ligand>
</feature>
<feature type="short sequence motif" description="'HIGH' region" evidence="10">
    <location>
        <begin position="61"/>
        <end position="71"/>
    </location>
</feature>
<keyword evidence="3 10" id="KW-0436">Ligase</keyword>
<evidence type="ECO:0000256" key="1">
    <source>
        <dbReference type="ARBA" id="ARBA00006887"/>
    </source>
</evidence>
<name>A0ABY7M273_9MOLU</name>
<evidence type="ECO:0000256" key="10">
    <source>
        <dbReference type="HAMAP-Rule" id="MF_02002"/>
    </source>
</evidence>
<dbReference type="InterPro" id="IPR050081">
    <property type="entry name" value="Ile-tRNA_ligase"/>
</dbReference>
<dbReference type="InterPro" id="IPR009080">
    <property type="entry name" value="tRNAsynth_Ia_anticodon-bd"/>
</dbReference>
<comment type="subunit">
    <text evidence="10">Monomer.</text>
</comment>
<comment type="catalytic activity">
    <reaction evidence="9 10">
        <text>tRNA(Ile) + L-isoleucine + ATP = L-isoleucyl-tRNA(Ile) + AMP + diphosphate</text>
        <dbReference type="Rhea" id="RHEA:11060"/>
        <dbReference type="Rhea" id="RHEA-COMP:9666"/>
        <dbReference type="Rhea" id="RHEA-COMP:9695"/>
        <dbReference type="ChEBI" id="CHEBI:30616"/>
        <dbReference type="ChEBI" id="CHEBI:33019"/>
        <dbReference type="ChEBI" id="CHEBI:58045"/>
        <dbReference type="ChEBI" id="CHEBI:78442"/>
        <dbReference type="ChEBI" id="CHEBI:78528"/>
        <dbReference type="ChEBI" id="CHEBI:456215"/>
        <dbReference type="EC" id="6.1.1.5"/>
    </reaction>
</comment>
<dbReference type="Gene3D" id="1.10.730.20">
    <property type="match status" value="1"/>
</dbReference>
<accession>A0ABY7M273</accession>
<organism evidence="14 15">
    <name type="scientific">Candidatus Phytoplasma sacchari</name>
    <dbReference type="NCBI Taxonomy" id="2609813"/>
    <lineage>
        <taxon>Bacteria</taxon>
        <taxon>Bacillati</taxon>
        <taxon>Mycoplasmatota</taxon>
        <taxon>Mollicutes</taxon>
        <taxon>Acholeplasmatales</taxon>
        <taxon>Acholeplasmataceae</taxon>
        <taxon>Candidatus Phytoplasma</taxon>
        <taxon>16SrXI (Rice yellow dwarf group)</taxon>
    </lineage>
</organism>
<keyword evidence="15" id="KW-1185">Reference proteome</keyword>
<feature type="binding site" evidence="10">
    <location>
        <position position="907"/>
    </location>
    <ligand>
        <name>Zn(2+)</name>
        <dbReference type="ChEBI" id="CHEBI:29105"/>
    </ligand>
</feature>
<feature type="domain" description="Methionyl/Valyl/Leucyl/Isoleucyl-tRNA synthetase anticodon-binding" evidence="13">
    <location>
        <begin position="684"/>
        <end position="842"/>
    </location>
</feature>
<dbReference type="InterPro" id="IPR010663">
    <property type="entry name" value="Znf_FPG/IleRS"/>
</dbReference>
<comment type="domain">
    <text evidence="10">IleRS has two distinct active sites: one for aminoacylation and one for editing. The misactivated valine is translocated from the active site to the editing site, which sterically excludes the correctly activated isoleucine. The single editing site contains two valyl binding pockets, one specific for each substrate (Val-AMP or Val-tRNA(Ile)).</text>
</comment>
<comment type="function">
    <text evidence="8 10">Catalyzes the attachment of isoleucine to tRNA(Ile). As IleRS can inadvertently accommodate and process structurally similar amino acids such as valine, to avoid such errors it has two additional distinct tRNA(Ile)-dependent editing activities. One activity is designated as 'pretransfer' editing and involves the hydrolysis of activated Val-AMP. The other activity is designated 'posttransfer' editing and involves deacylation of mischarged Val-tRNA(Ile).</text>
</comment>
<evidence type="ECO:0000256" key="5">
    <source>
        <dbReference type="ARBA" id="ARBA00022840"/>
    </source>
</evidence>
<dbReference type="PROSITE" id="PS00178">
    <property type="entry name" value="AA_TRNA_LIGASE_I"/>
    <property type="match status" value="1"/>
</dbReference>
<comment type="cofactor">
    <cofactor evidence="10">
        <name>Zn(2+)</name>
        <dbReference type="ChEBI" id="CHEBI:29105"/>
    </cofactor>
    <text evidence="10">Binds 1 zinc ion per subunit.</text>
</comment>
<dbReference type="Proteomes" id="UP001210120">
    <property type="component" value="Chromosome"/>
</dbReference>
<evidence type="ECO:0000259" key="11">
    <source>
        <dbReference type="Pfam" id="PF00133"/>
    </source>
</evidence>
<dbReference type="SUPFAM" id="SSF52374">
    <property type="entry name" value="Nucleotidylyl transferase"/>
    <property type="match status" value="1"/>
</dbReference>
<evidence type="ECO:0000256" key="9">
    <source>
        <dbReference type="ARBA" id="ARBA00048359"/>
    </source>
</evidence>
<evidence type="ECO:0000259" key="12">
    <source>
        <dbReference type="Pfam" id="PF06827"/>
    </source>
</evidence>
<dbReference type="InterPro" id="IPR023585">
    <property type="entry name" value="Ile-tRNA-ligase_type1"/>
</dbReference>
<dbReference type="SUPFAM" id="SSF50677">
    <property type="entry name" value="ValRS/IleRS/LeuRS editing domain"/>
    <property type="match status" value="1"/>
</dbReference>
<dbReference type="InterPro" id="IPR014729">
    <property type="entry name" value="Rossmann-like_a/b/a_fold"/>
</dbReference>
<feature type="short sequence motif" description="'KMSKS' region" evidence="10">
    <location>
        <begin position="598"/>
        <end position="602"/>
    </location>
</feature>
<dbReference type="Gene3D" id="1.10.10.830">
    <property type="entry name" value="Ile-tRNA synthetase CP2 domain-like"/>
    <property type="match status" value="1"/>
</dbReference>
<feature type="domain" description="Zinc finger FPG/IleRS-type" evidence="12">
    <location>
        <begin position="888"/>
        <end position="911"/>
    </location>
</feature>
<dbReference type="GO" id="GO:0004822">
    <property type="term" value="F:isoleucine-tRNA ligase activity"/>
    <property type="evidence" value="ECO:0007669"/>
    <property type="project" value="UniProtKB-EC"/>
</dbReference>
<dbReference type="Gene3D" id="3.40.50.620">
    <property type="entry name" value="HUPs"/>
    <property type="match status" value="2"/>
</dbReference>
<evidence type="ECO:0000256" key="7">
    <source>
        <dbReference type="ARBA" id="ARBA00023146"/>
    </source>
</evidence>
<dbReference type="CDD" id="cd07960">
    <property type="entry name" value="Anticodon_Ia_Ile_BEm"/>
    <property type="match status" value="1"/>
</dbReference>
<evidence type="ECO:0000259" key="13">
    <source>
        <dbReference type="Pfam" id="PF08264"/>
    </source>
</evidence>
<dbReference type="InterPro" id="IPR002301">
    <property type="entry name" value="Ile-tRNA-ligase"/>
</dbReference>
<dbReference type="EMBL" id="CP115156">
    <property type="protein sequence ID" value="WBL31510.1"/>
    <property type="molecule type" value="Genomic_DNA"/>
</dbReference>
<protein>
    <recommendedName>
        <fullName evidence="10">Isoleucine--tRNA ligase</fullName>
        <ecNumber evidence="10">6.1.1.5</ecNumber>
    </recommendedName>
    <alternativeName>
        <fullName evidence="10">Isoleucyl-tRNA synthetase</fullName>
        <shortName evidence="10">IleRS</shortName>
    </alternativeName>
</protein>
<dbReference type="Pfam" id="PF08264">
    <property type="entry name" value="Anticodon_1"/>
    <property type="match status" value="1"/>
</dbReference>
<dbReference type="InterPro" id="IPR013155">
    <property type="entry name" value="M/V/L/I-tRNA-synth_anticd-bd"/>
</dbReference>
<dbReference type="Pfam" id="PF00133">
    <property type="entry name" value="tRNA-synt_1"/>
    <property type="match status" value="1"/>
</dbReference>
<proteinExistence type="inferred from homology"/>
<keyword evidence="7 10" id="KW-0030">Aminoacyl-tRNA synthetase</keyword>
<dbReference type="SUPFAM" id="SSF47323">
    <property type="entry name" value="Anticodon-binding domain of a subclass of class I aminoacyl-tRNA synthetases"/>
    <property type="match status" value="1"/>
</dbReference>
<keyword evidence="4 10" id="KW-0547">Nucleotide-binding</keyword>
<dbReference type="NCBIfam" id="TIGR00392">
    <property type="entry name" value="ileS"/>
    <property type="match status" value="1"/>
</dbReference>
<dbReference type="InterPro" id="IPR009008">
    <property type="entry name" value="Val/Leu/Ile-tRNA-synth_edit"/>
</dbReference>
<evidence type="ECO:0000256" key="8">
    <source>
        <dbReference type="ARBA" id="ARBA00025217"/>
    </source>
</evidence>
<dbReference type="InterPro" id="IPR002300">
    <property type="entry name" value="aa-tRNA-synth_Ia"/>
</dbReference>
<keyword evidence="10" id="KW-0862">Zinc</keyword>
<keyword evidence="5 10" id="KW-0067">ATP-binding</keyword>
<keyword evidence="10" id="KW-0479">Metal-binding</keyword>
<evidence type="ECO:0000256" key="2">
    <source>
        <dbReference type="ARBA" id="ARBA00022490"/>
    </source>
</evidence>
<keyword evidence="6 10" id="KW-0648">Protein biosynthesis</keyword>
<evidence type="ECO:0000256" key="3">
    <source>
        <dbReference type="ARBA" id="ARBA00022598"/>
    </source>
</evidence>
<dbReference type="EC" id="6.1.1.5" evidence="10"/>
<reference evidence="14" key="1">
    <citation type="submission" date="2022-12" db="EMBL/GenBank/DDBJ databases">
        <title>Genomic Characterization of Candidatus Phytoplasma sacchari in China.</title>
        <authorList>
            <person name="Zhang R.-Y."/>
        </authorList>
    </citation>
    <scope>NUCLEOTIDE SEQUENCE [LARGE SCALE GENOMIC DNA]</scope>
    <source>
        <strain evidence="14">SCWL1</strain>
    </source>
</reference>
<dbReference type="InterPro" id="IPR033708">
    <property type="entry name" value="Anticodon_Ile_BEm"/>
</dbReference>
<feature type="binding site" evidence="10">
    <location>
        <position position="894"/>
    </location>
    <ligand>
        <name>Zn(2+)</name>
        <dbReference type="ChEBI" id="CHEBI:29105"/>
    </ligand>
</feature>
<evidence type="ECO:0000313" key="14">
    <source>
        <dbReference type="EMBL" id="WBL31510.1"/>
    </source>
</evidence>
<evidence type="ECO:0000313" key="15">
    <source>
        <dbReference type="Proteomes" id="UP001210120"/>
    </source>
</evidence>
<feature type="binding site" evidence="10">
    <location>
        <position position="557"/>
    </location>
    <ligand>
        <name>L-isoleucyl-5'-AMP</name>
        <dbReference type="ChEBI" id="CHEBI:178002"/>
    </ligand>
</feature>
<keyword evidence="2 10" id="KW-0963">Cytoplasm</keyword>
<dbReference type="PRINTS" id="PR00984">
    <property type="entry name" value="TRNASYNTHILE"/>
</dbReference>
<feature type="binding site" evidence="10">
    <location>
        <position position="601"/>
    </location>
    <ligand>
        <name>ATP</name>
        <dbReference type="ChEBI" id="CHEBI:30616"/>
    </ligand>
</feature>